<evidence type="ECO:0000259" key="1">
    <source>
        <dbReference type="Pfam" id="PF01425"/>
    </source>
</evidence>
<keyword evidence="3" id="KW-1185">Reference proteome</keyword>
<dbReference type="InterPro" id="IPR036928">
    <property type="entry name" value="AS_sf"/>
</dbReference>
<name>W4Q9M4_9BACI</name>
<dbReference type="OrthoDB" id="9811471at2"/>
<dbReference type="Gene3D" id="3.90.1300.10">
    <property type="entry name" value="Amidase signature (AS) domain"/>
    <property type="match status" value="1"/>
</dbReference>
<protein>
    <recommendedName>
        <fullName evidence="1">Amidase domain-containing protein</fullName>
    </recommendedName>
</protein>
<dbReference type="AlphaFoldDB" id="W4Q9M4"/>
<dbReference type="InterPro" id="IPR020556">
    <property type="entry name" value="Amidase_CS"/>
</dbReference>
<accession>W4Q9M4</accession>
<dbReference type="EMBL" id="BAUT01000081">
    <property type="protein sequence ID" value="GAE28089.1"/>
    <property type="molecule type" value="Genomic_DNA"/>
</dbReference>
<dbReference type="Proteomes" id="UP000018890">
    <property type="component" value="Unassembled WGS sequence"/>
</dbReference>
<dbReference type="Pfam" id="PF01425">
    <property type="entry name" value="Amidase"/>
    <property type="match status" value="1"/>
</dbReference>
<evidence type="ECO:0000313" key="2">
    <source>
        <dbReference type="EMBL" id="GAE28089.1"/>
    </source>
</evidence>
<dbReference type="STRING" id="1236970.JCM9140_4283"/>
<gene>
    <name evidence="2" type="ORF">JCM9140_4283</name>
</gene>
<dbReference type="RefSeq" id="WP_034750308.1">
    <property type="nucleotide sequence ID" value="NZ_BAUT01000081.1"/>
</dbReference>
<dbReference type="PROSITE" id="PS00571">
    <property type="entry name" value="AMIDASES"/>
    <property type="match status" value="1"/>
</dbReference>
<dbReference type="SUPFAM" id="SSF75304">
    <property type="entry name" value="Amidase signature (AS) enzymes"/>
    <property type="match status" value="1"/>
</dbReference>
<organism evidence="2 3">
    <name type="scientific">Halalkalibacter wakoensis JCM 9140</name>
    <dbReference type="NCBI Taxonomy" id="1236970"/>
    <lineage>
        <taxon>Bacteria</taxon>
        <taxon>Bacillati</taxon>
        <taxon>Bacillota</taxon>
        <taxon>Bacilli</taxon>
        <taxon>Bacillales</taxon>
        <taxon>Bacillaceae</taxon>
        <taxon>Halalkalibacter</taxon>
    </lineage>
</organism>
<dbReference type="PANTHER" id="PTHR46310">
    <property type="entry name" value="AMIDASE 1"/>
    <property type="match status" value="1"/>
</dbReference>
<sequence>MSESCTAFISKKRTNKIADGLLSGLSFAVKDVFDVKDHVATAGNPDWQLTHEPAAGHAEVIKQLLKAGAELVGQTHTDELMYSLNGENYHYGTPLNPKAPDRIPGGSSSGSASAVADGLVDFALGTDTGGSVRIPSSYCGIYGFRPTHGAVSVKGLIPLAKSFDTVGWMANDPKMLLDVGLTLLNESIKTPEFSRILVAEDVLPLLGKECKQLFLQLMELVENQIRVVEKITLAPDGLEDWMNTFRTLQGYEIWEDHGEWIEQVKPAFGPGIKERFEWTKTIAVEEREVALVKREDVKSKVRDLLGDHSLLMMLTTPDIAPMKNSIGGELDQHRKNALKMTCIAGLAGVPQITIPLGEKDGIPLGLSFIAGANQDISLLEWVNQKRPYMKKVTNAEHV</sequence>
<dbReference type="InterPro" id="IPR023631">
    <property type="entry name" value="Amidase_dom"/>
</dbReference>
<proteinExistence type="predicted"/>
<feature type="domain" description="Amidase" evidence="1">
    <location>
        <begin position="11"/>
        <end position="172"/>
    </location>
</feature>
<evidence type="ECO:0000313" key="3">
    <source>
        <dbReference type="Proteomes" id="UP000018890"/>
    </source>
</evidence>
<comment type="caution">
    <text evidence="2">The sequence shown here is derived from an EMBL/GenBank/DDBJ whole genome shotgun (WGS) entry which is preliminary data.</text>
</comment>
<dbReference type="NCBIfam" id="NF006169">
    <property type="entry name" value="PRK08310.1"/>
    <property type="match status" value="1"/>
</dbReference>
<reference evidence="2" key="1">
    <citation type="journal article" date="2014" name="Genome Announc.">
        <title>Draft Genome Sequences of Three Alkaliphilic Bacillus Strains, Bacillus wakoensis JCM 9140T, Bacillus akibai JCM 9157T, and Bacillus hemicellulosilyticus JCM 9152T.</title>
        <authorList>
            <person name="Yuki M."/>
            <person name="Oshima K."/>
            <person name="Suda W."/>
            <person name="Oshida Y."/>
            <person name="Kitamura K."/>
            <person name="Iida T."/>
            <person name="Hattori M."/>
            <person name="Ohkuma M."/>
        </authorList>
    </citation>
    <scope>NUCLEOTIDE SEQUENCE [LARGE SCALE GENOMIC DNA]</scope>
    <source>
        <strain evidence="2">JCM 9140</strain>
    </source>
</reference>
<dbReference type="PANTHER" id="PTHR46310:SF7">
    <property type="entry name" value="AMIDASE 1"/>
    <property type="match status" value="1"/>
</dbReference>